<dbReference type="RefSeq" id="WP_004140392.1">
    <property type="nucleotide sequence ID" value="NZ_GG694026.1"/>
</dbReference>
<gene>
    <name evidence="3" type="ORF">HMPREF0198_0880</name>
</gene>
<dbReference type="Gene3D" id="2.40.160.90">
    <property type="match status" value="1"/>
</dbReference>
<dbReference type="Pfam" id="PF01298">
    <property type="entry name" value="TbpB_B_D"/>
    <property type="match status" value="1"/>
</dbReference>
<dbReference type="SUPFAM" id="SSF56925">
    <property type="entry name" value="OMPA-like"/>
    <property type="match status" value="1"/>
</dbReference>
<keyword evidence="4" id="KW-1185">Reference proteome</keyword>
<evidence type="ECO:0000313" key="3">
    <source>
        <dbReference type="EMBL" id="EEV89013.1"/>
    </source>
</evidence>
<accession>C8N8Q3</accession>
<evidence type="ECO:0000259" key="2">
    <source>
        <dbReference type="Pfam" id="PF01298"/>
    </source>
</evidence>
<dbReference type="STRING" id="2718.CHUV0807_0159"/>
<sequence length="522" mass="57719">MRHQRGAYSKYPANIKNFLWKDPKNQTNGQQGEFRGPHYDGWREELQSNSPYDGYAIRYSDERIWKPGTPGYKAEYEKKFGANLIWWSTQDSAFENWATLEGWDPRARRVDNNVSGKGGEGSEDLAWGAGDNKGGDPVRDRDIEIQPTGDITNGLIRVGDSDPYRSAKNPGRATLGEELKWDSTKQIWVDHHNTKTRIFGHYHLAYADQEKREVKPVSMNSYLGVRSFVAQVKDRLAQPSVQARKGYNHELWADLESQPNEYSIGAVPNTLKNVQYGRVTTKLDLADGEGPFKDGFLRAPLTFKNDPNGVDHYFFRGTNATSIEQMGALPSNAVLQYSGHALMYGIDNSFHGYTGDIKDDKRPLPNAFGFDNGAAGGNAKMGLGNFVDASFDVGQKKVTGDVYNAWLQDLKKPTVLKDKLVHFQGDVIGNTVLGTADRTYIPGNDEATFRAAFFGKDADEMGGSFNSVKPEDKYGSAYEIGDWGGVFGASKTGGGGNNTFQGDDGANNYGNTNVAPANNYNQ</sequence>
<evidence type="ECO:0000313" key="4">
    <source>
        <dbReference type="Proteomes" id="UP000004870"/>
    </source>
</evidence>
<protein>
    <recommendedName>
        <fullName evidence="2">Transferrin-binding protein B C-lobe/N-lobe beta-barrel domain-containing protein</fullName>
    </recommendedName>
</protein>
<feature type="domain" description="Transferrin-binding protein B C-lobe/N-lobe beta-barrel" evidence="2">
    <location>
        <begin position="329"/>
        <end position="491"/>
    </location>
</feature>
<feature type="region of interest" description="Disordered" evidence="1">
    <location>
        <begin position="151"/>
        <end position="171"/>
    </location>
</feature>
<dbReference type="OrthoDB" id="5678361at2"/>
<reference evidence="3 4" key="1">
    <citation type="submission" date="2009-08" db="EMBL/GenBank/DDBJ databases">
        <authorList>
            <person name="Qin X."/>
            <person name="Bachman B."/>
            <person name="Battles P."/>
            <person name="Bell A."/>
            <person name="Bess C."/>
            <person name="Bickham C."/>
            <person name="Chaboub L."/>
            <person name="Chen D."/>
            <person name="Coyle M."/>
            <person name="Deiros D.R."/>
            <person name="Dinh H."/>
            <person name="Forbes L."/>
            <person name="Fowler G."/>
            <person name="Francisco L."/>
            <person name="Fu Q."/>
            <person name="Gubbala S."/>
            <person name="Hale W."/>
            <person name="Han Y."/>
            <person name="Hemphill L."/>
            <person name="Highlander S.K."/>
            <person name="Hirani K."/>
            <person name="Hogues M."/>
            <person name="Jackson L."/>
            <person name="Jakkamsetti A."/>
            <person name="Javaid M."/>
            <person name="Jiang H."/>
            <person name="Korchina V."/>
            <person name="Kovar C."/>
            <person name="Lara F."/>
            <person name="Lee S."/>
            <person name="Mata R."/>
            <person name="Mathew T."/>
            <person name="Moen C."/>
            <person name="Morales K."/>
            <person name="Munidasa M."/>
            <person name="Nazareth L."/>
            <person name="Ngo R."/>
            <person name="Nguyen L."/>
            <person name="Okwuonu G."/>
            <person name="Ongeri F."/>
            <person name="Patil S."/>
            <person name="Petrosino J."/>
            <person name="Pham C."/>
            <person name="Pham P."/>
            <person name="Pu L.-L."/>
            <person name="Puazo M."/>
            <person name="Raj R."/>
            <person name="Reid J."/>
            <person name="Rouhana J."/>
            <person name="Saada N."/>
            <person name="Shang Y."/>
            <person name="Simmons D."/>
            <person name="Thornton R."/>
            <person name="Warren J."/>
            <person name="Weissenberger G."/>
            <person name="Zhang J."/>
            <person name="Zhang L."/>
            <person name="Zhou C."/>
            <person name="Zhu D."/>
            <person name="Muzny D."/>
            <person name="Worley K."/>
            <person name="Gibbs R."/>
        </authorList>
    </citation>
    <scope>NUCLEOTIDE SEQUENCE [LARGE SCALE GENOMIC DNA]</scope>
    <source>
        <strain evidence="4">ATCC 15826 / DSM 8339 / NCTC 10426 / 6573</strain>
    </source>
</reference>
<feature type="region of interest" description="Disordered" evidence="1">
    <location>
        <begin position="113"/>
        <end position="139"/>
    </location>
</feature>
<dbReference type="GeneID" id="84788957"/>
<feature type="compositionally biased region" description="Polar residues" evidence="1">
    <location>
        <begin position="508"/>
        <end position="522"/>
    </location>
</feature>
<feature type="region of interest" description="Disordered" evidence="1">
    <location>
        <begin position="498"/>
        <end position="522"/>
    </location>
</feature>
<proteinExistence type="predicted"/>
<dbReference type="Proteomes" id="UP000004870">
    <property type="component" value="Unassembled WGS sequence"/>
</dbReference>
<comment type="caution">
    <text evidence="3">The sequence shown here is derived from an EMBL/GenBank/DDBJ whole genome shotgun (WGS) entry which is preliminary data.</text>
</comment>
<name>C8N8Q3_CARH6</name>
<evidence type="ECO:0000256" key="1">
    <source>
        <dbReference type="SAM" id="MobiDB-lite"/>
    </source>
</evidence>
<dbReference type="AlphaFoldDB" id="C8N8Q3"/>
<dbReference type="HOGENOM" id="CLU_521467_0_0_6"/>
<organism evidence="3 4">
    <name type="scientific">Cardiobacterium hominis (strain ATCC 15826 / DSM 8339 / NCTC 10426 / 6573)</name>
    <dbReference type="NCBI Taxonomy" id="638300"/>
    <lineage>
        <taxon>Bacteria</taxon>
        <taxon>Pseudomonadati</taxon>
        <taxon>Pseudomonadota</taxon>
        <taxon>Gammaproteobacteria</taxon>
        <taxon>Cardiobacteriales</taxon>
        <taxon>Cardiobacteriaceae</taxon>
        <taxon>Cardiobacterium</taxon>
    </lineage>
</organism>
<dbReference type="InterPro" id="IPR001677">
    <property type="entry name" value="TbpB_B_D"/>
</dbReference>
<dbReference type="InterPro" id="IPR011250">
    <property type="entry name" value="OMP/PagP_B-barrel"/>
</dbReference>
<dbReference type="EMBL" id="ACKY01000042">
    <property type="protein sequence ID" value="EEV89013.1"/>
    <property type="molecule type" value="Genomic_DNA"/>
</dbReference>